<organism evidence="1 2">
    <name type="scientific">Altererythrobacter litoralis</name>
    <dbReference type="NCBI Taxonomy" id="3113904"/>
    <lineage>
        <taxon>Bacteria</taxon>
        <taxon>Pseudomonadati</taxon>
        <taxon>Pseudomonadota</taxon>
        <taxon>Alphaproteobacteria</taxon>
        <taxon>Sphingomonadales</taxon>
        <taxon>Erythrobacteraceae</taxon>
        <taxon>Altererythrobacter</taxon>
    </lineage>
</organism>
<protein>
    <recommendedName>
        <fullName evidence="3">Cbb3-type cytochrome oxidase assembly protein CcoS</fullName>
    </recommendedName>
</protein>
<dbReference type="RefSeq" id="WP_354144517.1">
    <property type="nucleotide sequence ID" value="NZ_JAZDQV010000005.1"/>
</dbReference>
<accession>A0ABU7GE88</accession>
<evidence type="ECO:0008006" key="3">
    <source>
        <dbReference type="Google" id="ProtNLM"/>
    </source>
</evidence>
<comment type="caution">
    <text evidence="1">The sequence shown here is derived from an EMBL/GenBank/DDBJ whole genome shotgun (WGS) entry which is preliminary data.</text>
</comment>
<evidence type="ECO:0000313" key="1">
    <source>
        <dbReference type="EMBL" id="MEE1877415.1"/>
    </source>
</evidence>
<name>A0ABU7GE88_9SPHN</name>
<keyword evidence="2" id="KW-1185">Reference proteome</keyword>
<dbReference type="Proteomes" id="UP001343492">
    <property type="component" value="Unassembled WGS sequence"/>
</dbReference>
<reference evidence="1 2" key="1">
    <citation type="submission" date="2024-01" db="EMBL/GenBank/DDBJ databases">
        <title>The genome sequence of Erythrobacteraceae sp. strain 1XM1-14.</title>
        <authorList>
            <person name="Liu Y."/>
        </authorList>
    </citation>
    <scope>NUCLEOTIDE SEQUENCE [LARGE SCALE GENOMIC DNA]</scope>
    <source>
        <strain evidence="1 2">1XM1-14</strain>
    </source>
</reference>
<evidence type="ECO:0000313" key="2">
    <source>
        <dbReference type="Proteomes" id="UP001343492"/>
    </source>
</evidence>
<dbReference type="EMBL" id="JAZDQV010000005">
    <property type="protein sequence ID" value="MEE1877415.1"/>
    <property type="molecule type" value="Genomic_DNA"/>
</dbReference>
<gene>
    <name evidence="1" type="ORF">VRS74_06915</name>
</gene>
<proteinExistence type="predicted"/>
<sequence>MTFAIIFLVAMAAVGGFAYYLSRTVEHGEARFDTSNTRAKDDE</sequence>